<sequence length="109" mass="11068">MWPYRALDDQNLFPHSVHGPGGSCCVDGDFLAAPVVVGGYLGLLLTFCSGGCMLKGTAPATICKDGGAAAAALSSMGRAAAAGGTGGVKLLLFMFMVAVDSNWSDLQRI</sequence>
<dbReference type="EMBL" id="NQVE01000027">
    <property type="protein sequence ID" value="RAL53189.1"/>
    <property type="molecule type" value="Genomic_DNA"/>
</dbReference>
<comment type="caution">
    <text evidence="1">The sequence shown here is derived from an EMBL/GenBank/DDBJ whole genome shotgun (WGS) entry which is preliminary data.</text>
</comment>
<gene>
    <name evidence="1" type="ORF">DM860_006861</name>
</gene>
<reference evidence="1 2" key="1">
    <citation type="submission" date="2018-06" db="EMBL/GenBank/DDBJ databases">
        <title>The Genome of Cuscuta australis (Dodder) Provides Insight into the Evolution of Plant Parasitism.</title>
        <authorList>
            <person name="Liu H."/>
        </authorList>
    </citation>
    <scope>NUCLEOTIDE SEQUENCE [LARGE SCALE GENOMIC DNA]</scope>
    <source>
        <strain evidence="2">cv. Yunnan</strain>
        <tissue evidence="1">Vines</tissue>
    </source>
</reference>
<name>A0A328E9A0_9ASTE</name>
<dbReference type="Proteomes" id="UP000249390">
    <property type="component" value="Unassembled WGS sequence"/>
</dbReference>
<dbReference type="AlphaFoldDB" id="A0A328E9A0"/>
<protein>
    <submittedName>
        <fullName evidence="1">Uncharacterized protein</fullName>
    </submittedName>
</protein>
<accession>A0A328E9A0</accession>
<organism evidence="1 2">
    <name type="scientific">Cuscuta australis</name>
    <dbReference type="NCBI Taxonomy" id="267555"/>
    <lineage>
        <taxon>Eukaryota</taxon>
        <taxon>Viridiplantae</taxon>
        <taxon>Streptophyta</taxon>
        <taxon>Embryophyta</taxon>
        <taxon>Tracheophyta</taxon>
        <taxon>Spermatophyta</taxon>
        <taxon>Magnoliopsida</taxon>
        <taxon>eudicotyledons</taxon>
        <taxon>Gunneridae</taxon>
        <taxon>Pentapetalae</taxon>
        <taxon>asterids</taxon>
        <taxon>lamiids</taxon>
        <taxon>Solanales</taxon>
        <taxon>Convolvulaceae</taxon>
        <taxon>Cuscuteae</taxon>
        <taxon>Cuscuta</taxon>
        <taxon>Cuscuta subgen. Grammica</taxon>
        <taxon>Cuscuta sect. Cleistogrammica</taxon>
    </lineage>
</organism>
<proteinExistence type="predicted"/>
<keyword evidence="2" id="KW-1185">Reference proteome</keyword>
<evidence type="ECO:0000313" key="1">
    <source>
        <dbReference type="EMBL" id="RAL53189.1"/>
    </source>
</evidence>
<evidence type="ECO:0000313" key="2">
    <source>
        <dbReference type="Proteomes" id="UP000249390"/>
    </source>
</evidence>